<dbReference type="Proteomes" id="UP001494588">
    <property type="component" value="Unassembled WGS sequence"/>
</dbReference>
<protein>
    <submittedName>
        <fullName evidence="5">FAD binding domain-containing protein</fullName>
    </submittedName>
</protein>
<dbReference type="Pfam" id="PF03450">
    <property type="entry name" value="CO_deh_flav_C"/>
    <property type="match status" value="1"/>
</dbReference>
<evidence type="ECO:0000313" key="6">
    <source>
        <dbReference type="Proteomes" id="UP001494588"/>
    </source>
</evidence>
<dbReference type="SUPFAM" id="SSF56176">
    <property type="entry name" value="FAD-binding/transporter-associated domain-like"/>
    <property type="match status" value="1"/>
</dbReference>
<evidence type="ECO:0000259" key="4">
    <source>
        <dbReference type="PROSITE" id="PS51387"/>
    </source>
</evidence>
<dbReference type="SUPFAM" id="SSF55447">
    <property type="entry name" value="CO dehydrogenase flavoprotein C-terminal domain-like"/>
    <property type="match status" value="1"/>
</dbReference>
<evidence type="ECO:0000313" key="5">
    <source>
        <dbReference type="EMBL" id="MEM5286067.1"/>
    </source>
</evidence>
<dbReference type="SMART" id="SM01092">
    <property type="entry name" value="CO_deh_flav_C"/>
    <property type="match status" value="1"/>
</dbReference>
<dbReference type="Pfam" id="PF00941">
    <property type="entry name" value="FAD_binding_5"/>
    <property type="match status" value="1"/>
</dbReference>
<evidence type="ECO:0000256" key="3">
    <source>
        <dbReference type="ARBA" id="ARBA00023002"/>
    </source>
</evidence>
<evidence type="ECO:0000256" key="2">
    <source>
        <dbReference type="ARBA" id="ARBA00022827"/>
    </source>
</evidence>
<sequence>MSYVLATDEREVLELLGDPDVRLVSGATDWYASAMGASQRYKLVDISRVADLHGVVELPHWLRIGAATTWSEIVRSALPASASGLKDAAGLIGSSQIQNRATIGGNLCNGSPAADGVTALLALDAEVELKSLSGTRRISVSWFLKGKNQVDLRPGEMLNNVWVPVPASPSASAFVKFGNRQRLNISTASIAVRLTMPRDRARCEYAIAAGSVAPTPVRLHTLEAALANADAQNAETLPGTADIPEIVPIDDIRASAAYRTRIVRPLIQQALELATWRLEHA</sequence>
<dbReference type="InterPro" id="IPR016169">
    <property type="entry name" value="FAD-bd_PCMH_sub2"/>
</dbReference>
<dbReference type="InterPro" id="IPR051312">
    <property type="entry name" value="Diverse_Substr_Oxidored"/>
</dbReference>
<dbReference type="PANTHER" id="PTHR42659">
    <property type="entry name" value="XANTHINE DEHYDROGENASE SUBUNIT C-RELATED"/>
    <property type="match status" value="1"/>
</dbReference>
<dbReference type="PROSITE" id="PS51387">
    <property type="entry name" value="FAD_PCMH"/>
    <property type="match status" value="1"/>
</dbReference>
<dbReference type="EMBL" id="JAZHGC010000007">
    <property type="protein sequence ID" value="MEM5286067.1"/>
    <property type="molecule type" value="Genomic_DNA"/>
</dbReference>
<dbReference type="RefSeq" id="WP_201647193.1">
    <property type="nucleotide sequence ID" value="NZ_CAJHCS010000001.1"/>
</dbReference>
<name>A0ABU9Q9I0_9BURK</name>
<feature type="domain" description="FAD-binding PCMH-type" evidence="4">
    <location>
        <begin position="1"/>
        <end position="168"/>
    </location>
</feature>
<dbReference type="InterPro" id="IPR005107">
    <property type="entry name" value="CO_DH_flav_C"/>
</dbReference>
<dbReference type="Gene3D" id="3.30.465.10">
    <property type="match status" value="1"/>
</dbReference>
<keyword evidence="6" id="KW-1185">Reference proteome</keyword>
<accession>A0ABU9Q9I0</accession>
<dbReference type="InterPro" id="IPR036318">
    <property type="entry name" value="FAD-bd_PCMH-like_sf"/>
</dbReference>
<keyword evidence="3" id="KW-0560">Oxidoreductase</keyword>
<keyword evidence="1" id="KW-0285">Flavoprotein</keyword>
<organism evidence="5 6">
    <name type="scientific">Paraburkholderia sabiae</name>
    <dbReference type="NCBI Taxonomy" id="273251"/>
    <lineage>
        <taxon>Bacteria</taxon>
        <taxon>Pseudomonadati</taxon>
        <taxon>Pseudomonadota</taxon>
        <taxon>Betaproteobacteria</taxon>
        <taxon>Burkholderiales</taxon>
        <taxon>Burkholderiaceae</taxon>
        <taxon>Paraburkholderia</taxon>
    </lineage>
</organism>
<dbReference type="PANTHER" id="PTHR42659:SF2">
    <property type="entry name" value="XANTHINE DEHYDROGENASE SUBUNIT C-RELATED"/>
    <property type="match status" value="1"/>
</dbReference>
<dbReference type="InterPro" id="IPR036683">
    <property type="entry name" value="CO_DH_flav_C_dom_sf"/>
</dbReference>
<comment type="caution">
    <text evidence="5">The sequence shown here is derived from an EMBL/GenBank/DDBJ whole genome shotgun (WGS) entry which is preliminary data.</text>
</comment>
<proteinExistence type="predicted"/>
<gene>
    <name evidence="5" type="ORF">V4C55_10110</name>
</gene>
<keyword evidence="2" id="KW-0274">FAD</keyword>
<dbReference type="InterPro" id="IPR016166">
    <property type="entry name" value="FAD-bd_PCMH"/>
</dbReference>
<reference evidence="5 6" key="1">
    <citation type="submission" date="2024-01" db="EMBL/GenBank/DDBJ databases">
        <title>The diversity of rhizobia nodulating Mimosa spp. in eleven states of Brazil covering several biomes is determined by host plant, location, and edaphic factors.</title>
        <authorList>
            <person name="Rouws L."/>
            <person name="Barauna A."/>
            <person name="Beukes C."/>
            <person name="De Faria S.M."/>
            <person name="Gross E."/>
            <person name="Dos Reis Junior F.B."/>
            <person name="Simon M."/>
            <person name="Maluk M."/>
            <person name="Odee D.W."/>
            <person name="Kenicer G."/>
            <person name="Young J.P.W."/>
            <person name="Reis V.M."/>
            <person name="Zilli J."/>
            <person name="James E.K."/>
        </authorList>
    </citation>
    <scope>NUCLEOTIDE SEQUENCE [LARGE SCALE GENOMIC DNA]</scope>
    <source>
        <strain evidence="5 6">JPY77</strain>
    </source>
</reference>
<dbReference type="InterPro" id="IPR002346">
    <property type="entry name" value="Mopterin_DH_FAD-bd"/>
</dbReference>
<evidence type="ECO:0000256" key="1">
    <source>
        <dbReference type="ARBA" id="ARBA00022630"/>
    </source>
</evidence>
<dbReference type="Gene3D" id="3.30.390.50">
    <property type="entry name" value="CO dehydrogenase flavoprotein, C-terminal domain"/>
    <property type="match status" value="1"/>
</dbReference>